<dbReference type="Pfam" id="PF08240">
    <property type="entry name" value="ADH_N"/>
    <property type="match status" value="1"/>
</dbReference>
<keyword evidence="2 4" id="KW-0862">Zinc</keyword>
<protein>
    <submittedName>
        <fullName evidence="6">L-iditol 2-dehydrogenase</fullName>
    </submittedName>
</protein>
<dbReference type="PROSITE" id="PS00059">
    <property type="entry name" value="ADH_ZINC"/>
    <property type="match status" value="1"/>
</dbReference>
<evidence type="ECO:0000313" key="7">
    <source>
        <dbReference type="Proteomes" id="UP000198847"/>
    </source>
</evidence>
<dbReference type="InterPro" id="IPR002328">
    <property type="entry name" value="ADH_Zn_CS"/>
</dbReference>
<sequence>MKAVQMFAVKDLRVNEVEKPCPAPDEVLLKIYAVGVCGSDIPRINKKGPHVLPIIPGHEFAGQVVGLGEAVTGWSIGDKATVAPLIPCKRCVCCKGGLYSLCEDYKYYGSRNDGAFAEYLAVKSENMIKLDEKIPYDWGATVDPAANAIHAFIRGNITEKDSLTVFGMGGIGLFAIQYGKAIGIKTIIAVDINDQKLEAAKDCGADYIVNSRREDAVVRIRELTAGEGTSAVVEMSGSPIAQVQAVLAASKMGRIVYLGISNSELTYPKEAVDRILRGQLSVIGSWNSFSSPFPGREWLEAASFMAQGKLNPDKIITHRLGLEEVPEVFRKIDQEPFYFNKIIFYPHGK</sequence>
<evidence type="ECO:0000256" key="1">
    <source>
        <dbReference type="ARBA" id="ARBA00022723"/>
    </source>
</evidence>
<dbReference type="InterPro" id="IPR020843">
    <property type="entry name" value="ER"/>
</dbReference>
<dbReference type="InterPro" id="IPR013154">
    <property type="entry name" value="ADH-like_N"/>
</dbReference>
<dbReference type="SUPFAM" id="SSF51735">
    <property type="entry name" value="NAD(P)-binding Rossmann-fold domains"/>
    <property type="match status" value="1"/>
</dbReference>
<dbReference type="AlphaFoldDB" id="A0A1H8XND7"/>
<dbReference type="PANTHER" id="PTHR43401">
    <property type="entry name" value="L-THREONINE 3-DEHYDROGENASE"/>
    <property type="match status" value="1"/>
</dbReference>
<dbReference type="SUPFAM" id="SSF50129">
    <property type="entry name" value="GroES-like"/>
    <property type="match status" value="1"/>
</dbReference>
<name>A0A1H8XND7_9FIRM</name>
<proteinExistence type="inferred from homology"/>
<dbReference type="Gene3D" id="3.40.50.720">
    <property type="entry name" value="NAD(P)-binding Rossmann-like Domain"/>
    <property type="match status" value="1"/>
</dbReference>
<dbReference type="GO" id="GO:0016491">
    <property type="term" value="F:oxidoreductase activity"/>
    <property type="evidence" value="ECO:0007669"/>
    <property type="project" value="UniProtKB-KW"/>
</dbReference>
<comment type="cofactor">
    <cofactor evidence="4">
        <name>Zn(2+)</name>
        <dbReference type="ChEBI" id="CHEBI:29105"/>
    </cofactor>
</comment>
<dbReference type="Gene3D" id="3.90.180.10">
    <property type="entry name" value="Medium-chain alcohol dehydrogenases, catalytic domain"/>
    <property type="match status" value="1"/>
</dbReference>
<accession>A0A1H8XND7</accession>
<dbReference type="SMART" id="SM00829">
    <property type="entry name" value="PKS_ER"/>
    <property type="match status" value="1"/>
</dbReference>
<dbReference type="GO" id="GO:0008270">
    <property type="term" value="F:zinc ion binding"/>
    <property type="evidence" value="ECO:0007669"/>
    <property type="project" value="InterPro"/>
</dbReference>
<evidence type="ECO:0000313" key="6">
    <source>
        <dbReference type="EMBL" id="SEP41317.1"/>
    </source>
</evidence>
<evidence type="ECO:0000256" key="2">
    <source>
        <dbReference type="ARBA" id="ARBA00022833"/>
    </source>
</evidence>
<dbReference type="InterPro" id="IPR011032">
    <property type="entry name" value="GroES-like_sf"/>
</dbReference>
<evidence type="ECO:0000256" key="4">
    <source>
        <dbReference type="RuleBase" id="RU361277"/>
    </source>
</evidence>
<dbReference type="RefSeq" id="WP_091750484.1">
    <property type="nucleotide sequence ID" value="NZ_FODY01000026.1"/>
</dbReference>
<organism evidence="6 7">
    <name type="scientific">Propionispora vibrioides</name>
    <dbReference type="NCBI Taxonomy" id="112903"/>
    <lineage>
        <taxon>Bacteria</taxon>
        <taxon>Bacillati</taxon>
        <taxon>Bacillota</taxon>
        <taxon>Negativicutes</taxon>
        <taxon>Selenomonadales</taxon>
        <taxon>Sporomusaceae</taxon>
        <taxon>Propionispora</taxon>
    </lineage>
</organism>
<reference evidence="6 7" key="1">
    <citation type="submission" date="2016-10" db="EMBL/GenBank/DDBJ databases">
        <authorList>
            <person name="de Groot N.N."/>
        </authorList>
    </citation>
    <scope>NUCLEOTIDE SEQUENCE [LARGE SCALE GENOMIC DNA]</scope>
    <source>
        <strain evidence="6 7">DSM 13305</strain>
    </source>
</reference>
<evidence type="ECO:0000259" key="5">
    <source>
        <dbReference type="SMART" id="SM00829"/>
    </source>
</evidence>
<dbReference type="InterPro" id="IPR013149">
    <property type="entry name" value="ADH-like_C"/>
</dbReference>
<feature type="domain" description="Enoyl reductase (ER)" evidence="5">
    <location>
        <begin position="8"/>
        <end position="335"/>
    </location>
</feature>
<keyword evidence="3" id="KW-0560">Oxidoreductase</keyword>
<dbReference type="EMBL" id="FODY01000026">
    <property type="protein sequence ID" value="SEP41317.1"/>
    <property type="molecule type" value="Genomic_DNA"/>
</dbReference>
<dbReference type="InterPro" id="IPR050129">
    <property type="entry name" value="Zn_alcohol_dh"/>
</dbReference>
<dbReference type="STRING" id="112903.SAMN04490178_12647"/>
<dbReference type="PANTHER" id="PTHR43401:SF2">
    <property type="entry name" value="L-THREONINE 3-DEHYDROGENASE"/>
    <property type="match status" value="1"/>
</dbReference>
<dbReference type="InterPro" id="IPR036291">
    <property type="entry name" value="NAD(P)-bd_dom_sf"/>
</dbReference>
<dbReference type="CDD" id="cd08236">
    <property type="entry name" value="sugar_DH"/>
    <property type="match status" value="1"/>
</dbReference>
<dbReference type="Pfam" id="PF00107">
    <property type="entry name" value="ADH_zinc_N"/>
    <property type="match status" value="1"/>
</dbReference>
<dbReference type="Proteomes" id="UP000198847">
    <property type="component" value="Unassembled WGS sequence"/>
</dbReference>
<dbReference type="OrthoDB" id="1674659at2"/>
<evidence type="ECO:0000256" key="3">
    <source>
        <dbReference type="ARBA" id="ARBA00023002"/>
    </source>
</evidence>
<comment type="similarity">
    <text evidence="4">Belongs to the zinc-containing alcohol dehydrogenase family.</text>
</comment>
<gene>
    <name evidence="6" type="ORF">SAMN04490178_12647</name>
</gene>
<keyword evidence="1 4" id="KW-0479">Metal-binding</keyword>
<keyword evidence="7" id="KW-1185">Reference proteome</keyword>